<keyword evidence="9" id="KW-1185">Reference proteome</keyword>
<reference evidence="8 9" key="1">
    <citation type="journal article" date="2019" name="Int. J. Syst. Evol. Microbiol.">
        <title>The Global Catalogue of Microorganisms (GCM) 10K type strain sequencing project: providing services to taxonomists for standard genome sequencing and annotation.</title>
        <authorList>
            <consortium name="The Broad Institute Genomics Platform"/>
            <consortium name="The Broad Institute Genome Sequencing Center for Infectious Disease"/>
            <person name="Wu L."/>
            <person name="Ma J."/>
        </authorList>
    </citation>
    <scope>NUCLEOTIDE SEQUENCE [LARGE SCALE GENOMIC DNA]</scope>
    <source>
        <strain evidence="8 9">JCM 6307</strain>
    </source>
</reference>
<evidence type="ECO:0000256" key="2">
    <source>
        <dbReference type="ARBA" id="ARBA00007301"/>
    </source>
</evidence>
<keyword evidence="5" id="KW-0560">Oxidoreductase</keyword>
<sequence length="209" mass="23226">MRDFPVFEDLDPPGFRAEDLPENPLRAVGEWLLAAAAAGQPEPHAMTLCTVADDGTPSSRVLICKDIDDGQVFFATRSDSRKGLEIARNPRVALQFHWPAVARQVRITGRAADAGRALSERDFAERGRGAQLCAHLHRTGPAAGRAEVVDEYRRISAAHPGKVPCPPAWTLYGVRPTEVELWEASPDRLHTRVRYRHGADGWTREHIWP</sequence>
<dbReference type="InterPro" id="IPR019576">
    <property type="entry name" value="Pyridoxamine_oxidase_dimer_C"/>
</dbReference>
<feature type="domain" description="Pyridoxine 5'-phosphate oxidase dimerisation C-terminal" evidence="7">
    <location>
        <begin position="169"/>
        <end position="209"/>
    </location>
</feature>
<dbReference type="Pfam" id="PF10590">
    <property type="entry name" value="PNP_phzG_C"/>
    <property type="match status" value="1"/>
</dbReference>
<dbReference type="InterPro" id="IPR000659">
    <property type="entry name" value="Pyridox_Oxase"/>
</dbReference>
<dbReference type="SUPFAM" id="SSF50475">
    <property type="entry name" value="FMN-binding split barrel"/>
    <property type="match status" value="1"/>
</dbReference>
<dbReference type="Pfam" id="PF01243">
    <property type="entry name" value="PNPOx_N"/>
    <property type="match status" value="1"/>
</dbReference>
<dbReference type="PANTHER" id="PTHR10851:SF0">
    <property type="entry name" value="PYRIDOXINE-5'-PHOSPHATE OXIDASE"/>
    <property type="match status" value="1"/>
</dbReference>
<name>A0ABN3LRX8_9ACTN</name>
<dbReference type="NCBIfam" id="NF004231">
    <property type="entry name" value="PRK05679.1"/>
    <property type="match status" value="1"/>
</dbReference>
<evidence type="ECO:0000256" key="4">
    <source>
        <dbReference type="ARBA" id="ARBA00022643"/>
    </source>
</evidence>
<feature type="domain" description="Pyridoxamine 5'-phosphate oxidase N-terminal" evidence="6">
    <location>
        <begin position="37"/>
        <end position="146"/>
    </location>
</feature>
<evidence type="ECO:0000259" key="6">
    <source>
        <dbReference type="Pfam" id="PF01243"/>
    </source>
</evidence>
<dbReference type="PIRSF" id="PIRSF000190">
    <property type="entry name" value="Pyd_amn-ph_oxd"/>
    <property type="match status" value="1"/>
</dbReference>
<dbReference type="Proteomes" id="UP001501358">
    <property type="component" value="Unassembled WGS sequence"/>
</dbReference>
<gene>
    <name evidence="8" type="ORF">GCM10010406_25440</name>
</gene>
<keyword evidence="4" id="KW-0288">FMN</keyword>
<keyword evidence="3" id="KW-0285">Flavoprotein</keyword>
<evidence type="ECO:0000256" key="3">
    <source>
        <dbReference type="ARBA" id="ARBA00022630"/>
    </source>
</evidence>
<evidence type="ECO:0000256" key="5">
    <source>
        <dbReference type="ARBA" id="ARBA00023002"/>
    </source>
</evidence>
<dbReference type="InterPro" id="IPR012349">
    <property type="entry name" value="Split_barrel_FMN-bd"/>
</dbReference>
<evidence type="ECO:0000259" key="7">
    <source>
        <dbReference type="Pfam" id="PF10590"/>
    </source>
</evidence>
<organism evidence="8 9">
    <name type="scientific">Streptomyces thermolineatus</name>
    <dbReference type="NCBI Taxonomy" id="44033"/>
    <lineage>
        <taxon>Bacteria</taxon>
        <taxon>Bacillati</taxon>
        <taxon>Actinomycetota</taxon>
        <taxon>Actinomycetes</taxon>
        <taxon>Kitasatosporales</taxon>
        <taxon>Streptomycetaceae</taxon>
        <taxon>Streptomyces</taxon>
    </lineage>
</organism>
<comment type="similarity">
    <text evidence="2">Belongs to the pyridoxamine 5'-phosphate oxidase family.</text>
</comment>
<comment type="cofactor">
    <cofactor evidence="1">
        <name>FMN</name>
        <dbReference type="ChEBI" id="CHEBI:58210"/>
    </cofactor>
</comment>
<accession>A0ABN3LRX8</accession>
<protein>
    <submittedName>
        <fullName evidence="8">Pyridoxal 5'-phosphate synthase</fullName>
    </submittedName>
</protein>
<dbReference type="EMBL" id="BAAATA010000012">
    <property type="protein sequence ID" value="GAA2488224.1"/>
    <property type="molecule type" value="Genomic_DNA"/>
</dbReference>
<evidence type="ECO:0000313" key="8">
    <source>
        <dbReference type="EMBL" id="GAA2488224.1"/>
    </source>
</evidence>
<dbReference type="Gene3D" id="2.30.110.10">
    <property type="entry name" value="Electron Transport, Fmn-binding Protein, Chain A"/>
    <property type="match status" value="1"/>
</dbReference>
<evidence type="ECO:0000256" key="1">
    <source>
        <dbReference type="ARBA" id="ARBA00001917"/>
    </source>
</evidence>
<dbReference type="InterPro" id="IPR011576">
    <property type="entry name" value="Pyridox_Oxase_N"/>
</dbReference>
<comment type="caution">
    <text evidence="8">The sequence shown here is derived from an EMBL/GenBank/DDBJ whole genome shotgun (WGS) entry which is preliminary data.</text>
</comment>
<dbReference type="PANTHER" id="PTHR10851">
    <property type="entry name" value="PYRIDOXINE-5-PHOSPHATE OXIDASE"/>
    <property type="match status" value="1"/>
</dbReference>
<evidence type="ECO:0000313" key="9">
    <source>
        <dbReference type="Proteomes" id="UP001501358"/>
    </source>
</evidence>
<proteinExistence type="inferred from homology"/>